<name>A0A7C5M0B4_9PROT</name>
<dbReference type="EMBL" id="DRMJ01000277">
    <property type="protein sequence ID" value="HHL43048.1"/>
    <property type="molecule type" value="Genomic_DNA"/>
</dbReference>
<organism evidence="1">
    <name type="scientific">Hellea balneolensis</name>
    <dbReference type="NCBI Taxonomy" id="287478"/>
    <lineage>
        <taxon>Bacteria</taxon>
        <taxon>Pseudomonadati</taxon>
        <taxon>Pseudomonadota</taxon>
        <taxon>Alphaproteobacteria</taxon>
        <taxon>Maricaulales</taxon>
        <taxon>Robiginitomaculaceae</taxon>
        <taxon>Hellea</taxon>
    </lineage>
</organism>
<protein>
    <submittedName>
        <fullName evidence="1">Uncharacterized protein</fullName>
    </submittedName>
</protein>
<gene>
    <name evidence="1" type="ORF">ENJ42_05475</name>
</gene>
<proteinExistence type="predicted"/>
<comment type="caution">
    <text evidence="1">The sequence shown here is derived from an EMBL/GenBank/DDBJ whole genome shotgun (WGS) entry which is preliminary data.</text>
</comment>
<evidence type="ECO:0000313" key="1">
    <source>
        <dbReference type="EMBL" id="HHL43048.1"/>
    </source>
</evidence>
<reference evidence="1" key="1">
    <citation type="journal article" date="2020" name="mSystems">
        <title>Genome- and Community-Level Interaction Insights into Carbon Utilization and Element Cycling Functions of Hydrothermarchaeota in Hydrothermal Sediment.</title>
        <authorList>
            <person name="Zhou Z."/>
            <person name="Liu Y."/>
            <person name="Xu W."/>
            <person name="Pan J."/>
            <person name="Luo Z.H."/>
            <person name="Li M."/>
        </authorList>
    </citation>
    <scope>NUCLEOTIDE SEQUENCE [LARGE SCALE GENOMIC DNA]</scope>
    <source>
        <strain evidence="1">HyVt-485</strain>
    </source>
</reference>
<dbReference type="Proteomes" id="UP000885830">
    <property type="component" value="Unassembled WGS sequence"/>
</dbReference>
<sequence>MFPDMFSPKPLVLSSELAQSALASVNYFHDGILETSKVHGDVLHLKFIEPYFPDQNMYCAFGITGARLEVGLPKYSASTNNDLQVLGQLSDRMVFECIFDSDGGMLRYLDASLHDILRVPYDPNASFIRWF</sequence>
<dbReference type="AlphaFoldDB" id="A0A7C5M0B4"/>
<accession>A0A7C5M0B4</accession>